<dbReference type="CDD" id="cd18919">
    <property type="entry name" value="bHLH_AtBPE_like"/>
    <property type="match status" value="1"/>
</dbReference>
<feature type="compositionally biased region" description="Basic and acidic residues" evidence="6">
    <location>
        <begin position="115"/>
        <end position="131"/>
    </location>
</feature>
<dbReference type="GO" id="GO:0003677">
    <property type="term" value="F:DNA binding"/>
    <property type="evidence" value="ECO:0007669"/>
    <property type="project" value="UniProtKB-KW"/>
</dbReference>
<dbReference type="SUPFAM" id="SSF47459">
    <property type="entry name" value="HLH, helix-loop-helix DNA-binding domain"/>
    <property type="match status" value="1"/>
</dbReference>
<dbReference type="InterPro" id="IPR036638">
    <property type="entry name" value="HLH_DNA-bd_sf"/>
</dbReference>
<feature type="domain" description="BHLH" evidence="7">
    <location>
        <begin position="174"/>
        <end position="224"/>
    </location>
</feature>
<evidence type="ECO:0000256" key="6">
    <source>
        <dbReference type="SAM" id="MobiDB-lite"/>
    </source>
</evidence>
<protein>
    <submittedName>
        <fullName evidence="8">Helix-loop-helix DNA-binding domain</fullName>
    </submittedName>
</protein>
<keyword evidence="4" id="KW-0804">Transcription</keyword>
<comment type="similarity">
    <text evidence="2">Belongs to the bHLH protein family.</text>
</comment>
<feature type="compositionally biased region" description="Basic and acidic residues" evidence="6">
    <location>
        <begin position="1"/>
        <end position="11"/>
    </location>
</feature>
<keyword evidence="5" id="KW-0539">Nucleus</keyword>
<accession>A0A9E7KAY0</accession>
<dbReference type="GO" id="GO:0046983">
    <property type="term" value="F:protein dimerization activity"/>
    <property type="evidence" value="ECO:0007669"/>
    <property type="project" value="InterPro"/>
</dbReference>
<name>A0A9E7KAY0_9LILI</name>
<dbReference type="EMBL" id="CP097508">
    <property type="protein sequence ID" value="URE10806.1"/>
    <property type="molecule type" value="Genomic_DNA"/>
</dbReference>
<evidence type="ECO:0000313" key="9">
    <source>
        <dbReference type="Proteomes" id="UP001055439"/>
    </source>
</evidence>
<dbReference type="SMART" id="SM00353">
    <property type="entry name" value="HLH"/>
    <property type="match status" value="1"/>
</dbReference>
<dbReference type="Pfam" id="PF00010">
    <property type="entry name" value="HLH"/>
    <property type="match status" value="1"/>
</dbReference>
<keyword evidence="9" id="KW-1185">Reference proteome</keyword>
<dbReference type="PANTHER" id="PTHR12565:SF184">
    <property type="entry name" value="BHLH TRANSCRIPTION FACTOR"/>
    <property type="match status" value="1"/>
</dbReference>
<dbReference type="AlphaFoldDB" id="A0A9E7KAY0"/>
<evidence type="ECO:0000256" key="2">
    <source>
        <dbReference type="ARBA" id="ARBA00005510"/>
    </source>
</evidence>
<feature type="compositionally biased region" description="Low complexity" evidence="6">
    <location>
        <begin position="17"/>
        <end position="29"/>
    </location>
</feature>
<keyword evidence="3" id="KW-0805">Transcription regulation</keyword>
<dbReference type="GO" id="GO:0005634">
    <property type="term" value="C:nucleus"/>
    <property type="evidence" value="ECO:0007669"/>
    <property type="project" value="UniProtKB-SubCell"/>
</dbReference>
<dbReference type="InterPro" id="IPR024097">
    <property type="entry name" value="bHLH_ZIP_TF"/>
</dbReference>
<dbReference type="OrthoDB" id="1609391at2759"/>
<sequence>MYSAKQSEDVVGRSTKSALMAHSAAAAARVAEESSRNTWDPLDYSYNISLPRDQETNGLVAGGMSASCLSERYQLGSAAFPPHETVISKLGIETNVKGNKRKSQAECGALPSQSPEDRAQNVKAEEHHDVSLKSSKHPTANDERKRKNEVRLGSTNQSPASKDDYIHVRAKRGQATNSHSLAERIRREKISERMKLLQDLVPGCSKINGKAMMLDEIINYVQSLQRQVEFLSMKLAAVNPELNFDLEQILSGDIHSCYGGSAVPALGPGMSSFQPQLYGSTFQRITQPEMFYSAPSSGDLLQASLSQISNMSQLPIAWHNDLQNTLPMNSIPNETPTEHNGINPF</sequence>
<evidence type="ECO:0000259" key="7">
    <source>
        <dbReference type="PROSITE" id="PS50888"/>
    </source>
</evidence>
<feature type="compositionally biased region" description="Basic and acidic residues" evidence="6">
    <location>
        <begin position="139"/>
        <end position="150"/>
    </location>
</feature>
<proteinExistence type="inferred from homology"/>
<feature type="region of interest" description="Disordered" evidence="6">
    <location>
        <begin position="1"/>
        <end position="36"/>
    </location>
</feature>
<dbReference type="Proteomes" id="UP001055439">
    <property type="component" value="Chromosome 6"/>
</dbReference>
<organism evidence="8 9">
    <name type="scientific">Musa troglodytarum</name>
    <name type="common">fe'i banana</name>
    <dbReference type="NCBI Taxonomy" id="320322"/>
    <lineage>
        <taxon>Eukaryota</taxon>
        <taxon>Viridiplantae</taxon>
        <taxon>Streptophyta</taxon>
        <taxon>Embryophyta</taxon>
        <taxon>Tracheophyta</taxon>
        <taxon>Spermatophyta</taxon>
        <taxon>Magnoliopsida</taxon>
        <taxon>Liliopsida</taxon>
        <taxon>Zingiberales</taxon>
        <taxon>Musaceae</taxon>
        <taxon>Musa</taxon>
    </lineage>
</organism>
<comment type="subcellular location">
    <subcellularLocation>
        <location evidence="1">Nucleus</location>
    </subcellularLocation>
</comment>
<evidence type="ECO:0000256" key="4">
    <source>
        <dbReference type="ARBA" id="ARBA00023163"/>
    </source>
</evidence>
<dbReference type="InterPro" id="IPR011598">
    <property type="entry name" value="bHLH_dom"/>
</dbReference>
<dbReference type="PROSITE" id="PS50888">
    <property type="entry name" value="BHLH"/>
    <property type="match status" value="1"/>
</dbReference>
<evidence type="ECO:0000313" key="8">
    <source>
        <dbReference type="EMBL" id="URE10806.1"/>
    </source>
</evidence>
<reference evidence="8" key="1">
    <citation type="submission" date="2022-05" db="EMBL/GenBank/DDBJ databases">
        <title>The Musa troglodytarum L. genome provides insights into the mechanism of non-climacteric behaviour and enrichment of carotenoids.</title>
        <authorList>
            <person name="Wang J."/>
        </authorList>
    </citation>
    <scope>NUCLEOTIDE SEQUENCE</scope>
    <source>
        <tissue evidence="8">Leaf</tissue>
    </source>
</reference>
<dbReference type="EMBL" id="CP097508">
    <property type="protein sequence ID" value="URE10809.1"/>
    <property type="molecule type" value="Genomic_DNA"/>
</dbReference>
<dbReference type="EMBL" id="CP097508">
    <property type="protein sequence ID" value="URE10808.1"/>
    <property type="molecule type" value="Genomic_DNA"/>
</dbReference>
<keyword evidence="8" id="KW-0238">DNA-binding</keyword>
<evidence type="ECO:0000256" key="1">
    <source>
        <dbReference type="ARBA" id="ARBA00004123"/>
    </source>
</evidence>
<evidence type="ECO:0000256" key="3">
    <source>
        <dbReference type="ARBA" id="ARBA00023015"/>
    </source>
</evidence>
<dbReference type="Gene3D" id="4.10.280.10">
    <property type="entry name" value="Helix-loop-helix DNA-binding domain"/>
    <property type="match status" value="1"/>
</dbReference>
<dbReference type="FunFam" id="4.10.280.10:FF:000002">
    <property type="entry name" value="Basic helix-loop-helix transcription factor"/>
    <property type="match status" value="1"/>
</dbReference>
<gene>
    <name evidence="8" type="ORF">MUK42_22547</name>
</gene>
<dbReference type="PANTHER" id="PTHR12565">
    <property type="entry name" value="STEROL REGULATORY ELEMENT-BINDING PROTEIN"/>
    <property type="match status" value="1"/>
</dbReference>
<dbReference type="GO" id="GO:0003700">
    <property type="term" value="F:DNA-binding transcription factor activity"/>
    <property type="evidence" value="ECO:0007669"/>
    <property type="project" value="TreeGrafter"/>
</dbReference>
<dbReference type="EMBL" id="CP097508">
    <property type="protein sequence ID" value="URE10807.1"/>
    <property type="molecule type" value="Genomic_DNA"/>
</dbReference>
<feature type="region of interest" description="Disordered" evidence="6">
    <location>
        <begin position="96"/>
        <end position="165"/>
    </location>
</feature>
<evidence type="ECO:0000256" key="5">
    <source>
        <dbReference type="ARBA" id="ARBA00023242"/>
    </source>
</evidence>